<evidence type="ECO:0000313" key="6">
    <source>
        <dbReference type="EMBL" id="TFK31778.1"/>
    </source>
</evidence>
<dbReference type="InterPro" id="IPR051356">
    <property type="entry name" value="SOX/SOX-like_TF"/>
</dbReference>
<dbReference type="InterPro" id="IPR036910">
    <property type="entry name" value="HMG_box_dom_sf"/>
</dbReference>
<dbReference type="InterPro" id="IPR009071">
    <property type="entry name" value="HMG_box_dom"/>
</dbReference>
<dbReference type="Proteomes" id="UP000308652">
    <property type="component" value="Unassembled WGS sequence"/>
</dbReference>
<sequence>MWSFSTETPNAGGIAFAPNITPGSYNEPPPLVDAPVFESILFPPPDDCPTQRRTGHSRKKPENHIPRPPNAFILFRSSFIKSQHVSTEVETNHSTLSKIIGLTWQNLPNEERQIWHAKAKATLEEHKRKFPQYAFKPLHTKGRGGGTEKRKVREVGPKDHKRCAKIAELLVKGKKGQELDAAIQEFDKYHVPEVVTRFEAPITANAFRRSSSAPIPDSEESKRPYLASNSSSASSSRSVRASSSQPRSCPSAPPPPSSSKLTAPESTQDAVHEASFTASPFDQYSFPEQTPSFDFNTFSFDNLTPLPSSFTCNPLAQSATPLPEVSFSTNLNGTESKTRQLSIDTSFMNMESWTRSSSPMSTSTASMPATPFDSPSPDYGAYVLEATSDYAMGKFGDLGQYPSYSDSPSVPFNGCEGYSSSASFAHFEQEPKLLMASADLDFSAFMNSLPPYSLAI</sequence>
<proteinExistence type="predicted"/>
<dbReference type="EMBL" id="ML213709">
    <property type="protein sequence ID" value="TFK31778.1"/>
    <property type="molecule type" value="Genomic_DNA"/>
</dbReference>
<keyword evidence="2 3" id="KW-0539">Nucleus</keyword>
<dbReference type="GO" id="GO:0005634">
    <property type="term" value="C:nucleus"/>
    <property type="evidence" value="ECO:0007669"/>
    <property type="project" value="UniProtKB-UniRule"/>
</dbReference>
<gene>
    <name evidence="6" type="ORF">BDQ12DRAFT_671599</name>
</gene>
<evidence type="ECO:0000256" key="4">
    <source>
        <dbReference type="SAM" id="MobiDB-lite"/>
    </source>
</evidence>
<dbReference type="GO" id="GO:0000981">
    <property type="term" value="F:DNA-binding transcription factor activity, RNA polymerase II-specific"/>
    <property type="evidence" value="ECO:0007669"/>
    <property type="project" value="TreeGrafter"/>
</dbReference>
<keyword evidence="1 3" id="KW-0238">DNA-binding</keyword>
<dbReference type="PANTHER" id="PTHR45789">
    <property type="entry name" value="FI18025P1"/>
    <property type="match status" value="1"/>
</dbReference>
<dbReference type="STRING" id="68775.A0A5C3LG54"/>
<organism evidence="6 7">
    <name type="scientific">Crucibulum laeve</name>
    <dbReference type="NCBI Taxonomy" id="68775"/>
    <lineage>
        <taxon>Eukaryota</taxon>
        <taxon>Fungi</taxon>
        <taxon>Dikarya</taxon>
        <taxon>Basidiomycota</taxon>
        <taxon>Agaricomycotina</taxon>
        <taxon>Agaricomycetes</taxon>
        <taxon>Agaricomycetidae</taxon>
        <taxon>Agaricales</taxon>
        <taxon>Agaricineae</taxon>
        <taxon>Nidulariaceae</taxon>
        <taxon>Crucibulum</taxon>
    </lineage>
</organism>
<reference evidence="6 7" key="1">
    <citation type="journal article" date="2019" name="Nat. Ecol. Evol.">
        <title>Megaphylogeny resolves global patterns of mushroom evolution.</title>
        <authorList>
            <person name="Varga T."/>
            <person name="Krizsan K."/>
            <person name="Foldi C."/>
            <person name="Dima B."/>
            <person name="Sanchez-Garcia M."/>
            <person name="Sanchez-Ramirez S."/>
            <person name="Szollosi G.J."/>
            <person name="Szarkandi J.G."/>
            <person name="Papp V."/>
            <person name="Albert L."/>
            <person name="Andreopoulos W."/>
            <person name="Angelini C."/>
            <person name="Antonin V."/>
            <person name="Barry K.W."/>
            <person name="Bougher N.L."/>
            <person name="Buchanan P."/>
            <person name="Buyck B."/>
            <person name="Bense V."/>
            <person name="Catcheside P."/>
            <person name="Chovatia M."/>
            <person name="Cooper J."/>
            <person name="Damon W."/>
            <person name="Desjardin D."/>
            <person name="Finy P."/>
            <person name="Geml J."/>
            <person name="Haridas S."/>
            <person name="Hughes K."/>
            <person name="Justo A."/>
            <person name="Karasinski D."/>
            <person name="Kautmanova I."/>
            <person name="Kiss B."/>
            <person name="Kocsube S."/>
            <person name="Kotiranta H."/>
            <person name="LaButti K.M."/>
            <person name="Lechner B.E."/>
            <person name="Liimatainen K."/>
            <person name="Lipzen A."/>
            <person name="Lukacs Z."/>
            <person name="Mihaltcheva S."/>
            <person name="Morgado L.N."/>
            <person name="Niskanen T."/>
            <person name="Noordeloos M.E."/>
            <person name="Ohm R.A."/>
            <person name="Ortiz-Santana B."/>
            <person name="Ovrebo C."/>
            <person name="Racz N."/>
            <person name="Riley R."/>
            <person name="Savchenko A."/>
            <person name="Shiryaev A."/>
            <person name="Soop K."/>
            <person name="Spirin V."/>
            <person name="Szebenyi C."/>
            <person name="Tomsovsky M."/>
            <person name="Tulloss R.E."/>
            <person name="Uehling J."/>
            <person name="Grigoriev I.V."/>
            <person name="Vagvolgyi C."/>
            <person name="Papp T."/>
            <person name="Martin F.M."/>
            <person name="Miettinen O."/>
            <person name="Hibbett D.S."/>
            <person name="Nagy L.G."/>
        </authorList>
    </citation>
    <scope>NUCLEOTIDE SEQUENCE [LARGE SCALE GENOMIC DNA]</scope>
    <source>
        <strain evidence="6 7">CBS 166.37</strain>
    </source>
</reference>
<name>A0A5C3LG54_9AGAR</name>
<dbReference type="CDD" id="cd01389">
    <property type="entry name" value="HMG-box_ROX1-like"/>
    <property type="match status" value="1"/>
</dbReference>
<feature type="compositionally biased region" description="Basic and acidic residues" evidence="4">
    <location>
        <begin position="146"/>
        <end position="158"/>
    </location>
</feature>
<keyword evidence="7" id="KW-1185">Reference proteome</keyword>
<dbReference type="GO" id="GO:0000978">
    <property type="term" value="F:RNA polymerase II cis-regulatory region sequence-specific DNA binding"/>
    <property type="evidence" value="ECO:0007669"/>
    <property type="project" value="TreeGrafter"/>
</dbReference>
<dbReference type="Pfam" id="PF00505">
    <property type="entry name" value="HMG_box"/>
    <property type="match status" value="1"/>
</dbReference>
<feature type="DNA-binding region" description="HMG box" evidence="3">
    <location>
        <begin position="65"/>
        <end position="134"/>
    </location>
</feature>
<protein>
    <recommendedName>
        <fullName evidence="5">HMG box domain-containing protein</fullName>
    </recommendedName>
</protein>
<dbReference type="AlphaFoldDB" id="A0A5C3LG54"/>
<accession>A0A5C3LG54</accession>
<evidence type="ECO:0000256" key="2">
    <source>
        <dbReference type="ARBA" id="ARBA00023242"/>
    </source>
</evidence>
<feature type="compositionally biased region" description="Polar residues" evidence="4">
    <location>
        <begin position="260"/>
        <end position="269"/>
    </location>
</feature>
<evidence type="ECO:0000256" key="3">
    <source>
        <dbReference type="PROSITE-ProRule" id="PRU00267"/>
    </source>
</evidence>
<dbReference type="SMART" id="SM00398">
    <property type="entry name" value="HMG"/>
    <property type="match status" value="1"/>
</dbReference>
<feature type="domain" description="HMG box" evidence="5">
    <location>
        <begin position="65"/>
        <end position="134"/>
    </location>
</feature>
<feature type="region of interest" description="Disordered" evidence="4">
    <location>
        <begin position="209"/>
        <end position="271"/>
    </location>
</feature>
<dbReference type="OrthoDB" id="6247875at2759"/>
<dbReference type="PROSITE" id="PS50118">
    <property type="entry name" value="HMG_BOX_2"/>
    <property type="match status" value="1"/>
</dbReference>
<evidence type="ECO:0000259" key="5">
    <source>
        <dbReference type="PROSITE" id="PS50118"/>
    </source>
</evidence>
<dbReference type="PANTHER" id="PTHR45789:SF2">
    <property type="entry name" value="FI18025P1"/>
    <property type="match status" value="1"/>
</dbReference>
<feature type="compositionally biased region" description="Low complexity" evidence="4">
    <location>
        <begin position="227"/>
        <end position="250"/>
    </location>
</feature>
<dbReference type="SUPFAM" id="SSF47095">
    <property type="entry name" value="HMG-box"/>
    <property type="match status" value="1"/>
</dbReference>
<dbReference type="Gene3D" id="1.10.30.10">
    <property type="entry name" value="High mobility group box domain"/>
    <property type="match status" value="1"/>
</dbReference>
<evidence type="ECO:0000256" key="1">
    <source>
        <dbReference type="ARBA" id="ARBA00023125"/>
    </source>
</evidence>
<feature type="region of interest" description="Disordered" evidence="4">
    <location>
        <begin position="43"/>
        <end position="67"/>
    </location>
</feature>
<evidence type="ECO:0000313" key="7">
    <source>
        <dbReference type="Proteomes" id="UP000308652"/>
    </source>
</evidence>
<feature type="region of interest" description="Disordered" evidence="4">
    <location>
        <begin position="136"/>
        <end position="159"/>
    </location>
</feature>